<organism evidence="1 2">
    <name type="scientific">Choristoneura fumiferana</name>
    <name type="common">Spruce budworm moth</name>
    <name type="synonym">Archips fumiferana</name>
    <dbReference type="NCBI Taxonomy" id="7141"/>
    <lineage>
        <taxon>Eukaryota</taxon>
        <taxon>Metazoa</taxon>
        <taxon>Ecdysozoa</taxon>
        <taxon>Arthropoda</taxon>
        <taxon>Hexapoda</taxon>
        <taxon>Insecta</taxon>
        <taxon>Pterygota</taxon>
        <taxon>Neoptera</taxon>
        <taxon>Endopterygota</taxon>
        <taxon>Lepidoptera</taxon>
        <taxon>Glossata</taxon>
        <taxon>Ditrysia</taxon>
        <taxon>Tortricoidea</taxon>
        <taxon>Tortricidae</taxon>
        <taxon>Tortricinae</taxon>
        <taxon>Choristoneura</taxon>
    </lineage>
</organism>
<protein>
    <submittedName>
        <fullName evidence="1">Uncharacterized protein</fullName>
    </submittedName>
</protein>
<evidence type="ECO:0000313" key="2">
    <source>
        <dbReference type="Proteomes" id="UP001064048"/>
    </source>
</evidence>
<reference evidence="1 2" key="1">
    <citation type="journal article" date="2022" name="Genome Biol. Evol.">
        <title>The Spruce Budworm Genome: Reconstructing the Evolutionary History of Antifreeze Proteins.</title>
        <authorList>
            <person name="Beliveau C."/>
            <person name="Gagne P."/>
            <person name="Picq S."/>
            <person name="Vernygora O."/>
            <person name="Keeling C.I."/>
            <person name="Pinkney K."/>
            <person name="Doucet D."/>
            <person name="Wen F."/>
            <person name="Johnston J.S."/>
            <person name="Maaroufi H."/>
            <person name="Boyle B."/>
            <person name="Laroche J."/>
            <person name="Dewar K."/>
            <person name="Juretic N."/>
            <person name="Blackburn G."/>
            <person name="Nisole A."/>
            <person name="Brunet B."/>
            <person name="Brandao M."/>
            <person name="Lumley L."/>
            <person name="Duan J."/>
            <person name="Quan G."/>
            <person name="Lucarotti C.J."/>
            <person name="Roe A.D."/>
            <person name="Sperling F.A.H."/>
            <person name="Levesque R.C."/>
            <person name="Cusson M."/>
        </authorList>
    </citation>
    <scope>NUCLEOTIDE SEQUENCE [LARGE SCALE GENOMIC DNA]</scope>
    <source>
        <strain evidence="1">Glfc:IPQL:Cfum</strain>
    </source>
</reference>
<keyword evidence="2" id="KW-1185">Reference proteome</keyword>
<proteinExistence type="predicted"/>
<gene>
    <name evidence="1" type="ORF">MSG28_007372</name>
</gene>
<sequence>MLLVRSSGPHSLHKSLITSAQGASNSDSLSTAIRRQLTVIRCRPLRPRRAAPRRIGPAE</sequence>
<evidence type="ECO:0000313" key="1">
    <source>
        <dbReference type="EMBL" id="KAI8428636.1"/>
    </source>
</evidence>
<comment type="caution">
    <text evidence="1">The sequence shown here is derived from an EMBL/GenBank/DDBJ whole genome shotgun (WGS) entry which is preliminary data.</text>
</comment>
<dbReference type="EMBL" id="CM046112">
    <property type="protein sequence ID" value="KAI8428636.1"/>
    <property type="molecule type" value="Genomic_DNA"/>
</dbReference>
<accession>A0ACC0JWP1</accession>
<dbReference type="Proteomes" id="UP001064048">
    <property type="component" value="Chromosome 12"/>
</dbReference>
<name>A0ACC0JWP1_CHOFU</name>